<keyword evidence="5" id="KW-1185">Reference proteome</keyword>
<reference evidence="3" key="2">
    <citation type="submission" date="2019-07" db="EMBL/GenBank/DDBJ databases">
        <authorList>
            <person name="Whitman W."/>
            <person name="Huntemann M."/>
            <person name="Clum A."/>
            <person name="Pillay M."/>
            <person name="Palaniappan K."/>
            <person name="Varghese N."/>
            <person name="Mikhailova N."/>
            <person name="Stamatis D."/>
            <person name="Reddy T."/>
            <person name="Daum C."/>
            <person name="Shapiro N."/>
            <person name="Ivanova N."/>
            <person name="Kyrpides N."/>
            <person name="Woyke T."/>
        </authorList>
    </citation>
    <scope>NUCLEOTIDE SEQUENCE</scope>
    <source>
        <strain evidence="3">CGMCC 1.10685</strain>
    </source>
</reference>
<reference evidence="3 4" key="1">
    <citation type="journal article" date="2015" name="Stand. Genomic Sci.">
        <title>Genomic Encyclopedia of Bacterial and Archaeal Type Strains, Phase III: the genomes of soil and plant-associated and newly described type strains.</title>
        <authorList>
            <person name="Whitman W.B."/>
            <person name="Woyke T."/>
            <person name="Klenk H.P."/>
            <person name="Zhou Y."/>
            <person name="Lilburn T.G."/>
            <person name="Beck B.J."/>
            <person name="De Vos P."/>
            <person name="Vandamme P."/>
            <person name="Eisen J.A."/>
            <person name="Garrity G."/>
            <person name="Hugenholtz P."/>
            <person name="Kyrpides N.C."/>
        </authorList>
    </citation>
    <scope>NUCLEOTIDE SEQUENCE [LARGE SCALE GENOMIC DNA]</scope>
    <source>
        <strain evidence="3 4">CGMCC 1.10685</strain>
    </source>
</reference>
<reference evidence="2 5" key="3">
    <citation type="submission" date="2019-12" db="EMBL/GenBank/DDBJ databases">
        <title>Draft Genome Sequences of Six Type Strains of the Genus Massilia.</title>
        <authorList>
            <person name="Miess H."/>
            <person name="Frediansyah A."/>
            <person name="Goeker M."/>
            <person name="Gross H."/>
        </authorList>
    </citation>
    <scope>NUCLEOTIDE SEQUENCE [LARGE SCALE GENOMIC DNA]</scope>
    <source>
        <strain evidence="2 5">DSM 26639</strain>
    </source>
</reference>
<dbReference type="EMBL" id="CP046904">
    <property type="protein sequence ID" value="QGZ40671.1"/>
    <property type="molecule type" value="Genomic_DNA"/>
</dbReference>
<organism evidence="3 4">
    <name type="scientific">Pseudoduganella flava</name>
    <dbReference type="NCBI Taxonomy" id="871742"/>
    <lineage>
        <taxon>Bacteria</taxon>
        <taxon>Pseudomonadati</taxon>
        <taxon>Pseudomonadota</taxon>
        <taxon>Betaproteobacteria</taxon>
        <taxon>Burkholderiales</taxon>
        <taxon>Oxalobacteraceae</taxon>
        <taxon>Telluria group</taxon>
        <taxon>Pseudoduganella</taxon>
    </lineage>
</organism>
<dbReference type="Proteomes" id="UP000315112">
    <property type="component" value="Unassembled WGS sequence"/>
</dbReference>
<feature type="transmembrane region" description="Helical" evidence="1">
    <location>
        <begin position="27"/>
        <end position="47"/>
    </location>
</feature>
<feature type="transmembrane region" description="Helical" evidence="1">
    <location>
        <begin position="92"/>
        <end position="110"/>
    </location>
</feature>
<dbReference type="RefSeq" id="WP_145877405.1">
    <property type="nucleotide sequence ID" value="NZ_CP046904.1"/>
</dbReference>
<evidence type="ECO:0000256" key="1">
    <source>
        <dbReference type="SAM" id="Phobius"/>
    </source>
</evidence>
<accession>A0A562PNX1</accession>
<feature type="transmembrane region" description="Helical" evidence="1">
    <location>
        <begin position="54"/>
        <end position="72"/>
    </location>
</feature>
<feature type="transmembrane region" description="Helical" evidence="1">
    <location>
        <begin position="368"/>
        <end position="387"/>
    </location>
</feature>
<feature type="transmembrane region" description="Helical" evidence="1">
    <location>
        <begin position="451"/>
        <end position="470"/>
    </location>
</feature>
<evidence type="ECO:0000313" key="2">
    <source>
        <dbReference type="EMBL" id="QGZ40671.1"/>
    </source>
</evidence>
<keyword evidence="1" id="KW-0812">Transmembrane</keyword>
<keyword evidence="1" id="KW-0472">Membrane</keyword>
<evidence type="ECO:0008006" key="6">
    <source>
        <dbReference type="Google" id="ProtNLM"/>
    </source>
</evidence>
<feature type="transmembrane region" description="Helical" evidence="1">
    <location>
        <begin position="193"/>
        <end position="211"/>
    </location>
</feature>
<evidence type="ECO:0000313" key="4">
    <source>
        <dbReference type="Proteomes" id="UP000315112"/>
    </source>
</evidence>
<feature type="transmembrane region" description="Helical" evidence="1">
    <location>
        <begin position="243"/>
        <end position="267"/>
    </location>
</feature>
<feature type="transmembrane region" description="Helical" evidence="1">
    <location>
        <begin position="279"/>
        <end position="298"/>
    </location>
</feature>
<proteinExistence type="predicted"/>
<keyword evidence="1" id="KW-1133">Transmembrane helix</keyword>
<evidence type="ECO:0000313" key="3">
    <source>
        <dbReference type="EMBL" id="TWI46124.1"/>
    </source>
</evidence>
<dbReference type="EMBL" id="VLKW01000006">
    <property type="protein sequence ID" value="TWI46124.1"/>
    <property type="molecule type" value="Genomic_DNA"/>
</dbReference>
<dbReference type="AlphaFoldDB" id="A0A562PNX1"/>
<name>A0A562PNX1_9BURK</name>
<sequence>MTAWMLVALCGWIAVLAARRVPGEAVPVALVTFVAALLLAFQVLGAVELGTGAPVVTTANAALLLLAVALTLRLVPCPAPLAPLPRQCWSPIAGLTALTFALAGVLLAFGRPQGYEVMAYHLPLSVHLLQTQSLQPWDGNFPHTFPANASILWAVLLQVLPERLVAAANLLLLVPLMMAVRGLCRLAGADARASVYACCGLLGVPMIAFSSVELGADIGGIAFAALAMYFVLCPLRPALALPLAGLCVGLAFGFKSLHLISAAAIGINVCCQARGPRMLRHAALFGGTALAAGGFWLARNALLFGNPLHPVGVPLVGPWFGWLPAADFDTSLRATTQLEWVDHSLQWLAYPWTETQRYGQNFKHSGGLGAFVAAAIPATGIAIGAAVVRDGWRRHRVRAALLFAVCLIVGAWWLLGDRQPRYVLAALPLAMPLLAWVVTQAHGGWRRLFDGVLAACIVIMLGVFLSRQLVQFGDRIVLSGQSTRAQFYEYPPEIDALPAGAVILNLADRSWHYPLAGSSLANRVISMPQGRRLLGLPPSLTSPQAATLRAAPLRAAGITHVFVAGAALSHDACIALDAVGRLDRNPVNGAPLGAPRILYAVRYPCP</sequence>
<evidence type="ECO:0000313" key="5">
    <source>
        <dbReference type="Proteomes" id="UP000437862"/>
    </source>
</evidence>
<feature type="transmembrane region" description="Helical" evidence="1">
    <location>
        <begin position="422"/>
        <end position="439"/>
    </location>
</feature>
<dbReference type="Proteomes" id="UP000437862">
    <property type="component" value="Chromosome"/>
</dbReference>
<dbReference type="OrthoDB" id="8735966at2"/>
<gene>
    <name evidence="2" type="ORF">GO485_17445</name>
    <name evidence="3" type="ORF">IP92_03558</name>
</gene>
<feature type="transmembrane region" description="Helical" evidence="1">
    <location>
        <begin position="399"/>
        <end position="416"/>
    </location>
</feature>
<protein>
    <recommendedName>
        <fullName evidence="6">Glycosyltransferase RgtA/B/C/D-like domain-containing protein</fullName>
    </recommendedName>
</protein>